<proteinExistence type="predicted"/>
<reference evidence="1" key="1">
    <citation type="submission" date="2022-06" db="EMBL/GenBank/DDBJ databases">
        <title>Natrinema sp. a new haloarchaeum isolate from saline soil.</title>
        <authorList>
            <person name="Strakova D."/>
            <person name="Galisteo C."/>
            <person name="Sanchez-Porro C."/>
            <person name="Ventosa A."/>
        </authorList>
    </citation>
    <scope>NUCLEOTIDE SEQUENCE</scope>
    <source>
        <strain evidence="1">S1CR25-10</strain>
    </source>
</reference>
<comment type="caution">
    <text evidence="1">The sequence shown here is derived from an EMBL/GenBank/DDBJ whole genome shotgun (WGS) entry which is preliminary data.</text>
</comment>
<evidence type="ECO:0000313" key="2">
    <source>
        <dbReference type="Proteomes" id="UP001154061"/>
    </source>
</evidence>
<sequence>MSFETDDSTGEVLEDDVDETAALVRRLKVAQRFDDAEARAETLEPLKGGPMLGAHRYLVTGEQSDDEWIASSYTVAVGFNGGESA</sequence>
<dbReference type="RefSeq" id="WP_277525090.1">
    <property type="nucleotide sequence ID" value="NZ_JAMQOT010000015.1"/>
</dbReference>
<name>A0A9Q4L1Y5_9EURY</name>
<dbReference type="AlphaFoldDB" id="A0A9Q4L1Y5"/>
<organism evidence="1 2">
    <name type="scientific">Natrinema salsiterrestre</name>
    <dbReference type="NCBI Taxonomy" id="2950540"/>
    <lineage>
        <taxon>Archaea</taxon>
        <taxon>Methanobacteriati</taxon>
        <taxon>Methanobacteriota</taxon>
        <taxon>Stenosarchaea group</taxon>
        <taxon>Halobacteria</taxon>
        <taxon>Halobacteriales</taxon>
        <taxon>Natrialbaceae</taxon>
        <taxon>Natrinema</taxon>
    </lineage>
</organism>
<accession>A0A9Q4L1Y5</accession>
<gene>
    <name evidence="1" type="ORF">NDI89_22830</name>
</gene>
<protein>
    <submittedName>
        <fullName evidence="1">Uncharacterized protein</fullName>
    </submittedName>
</protein>
<dbReference type="EMBL" id="JAMQOT010000015">
    <property type="protein sequence ID" value="MDF9748403.1"/>
    <property type="molecule type" value="Genomic_DNA"/>
</dbReference>
<dbReference type="Proteomes" id="UP001154061">
    <property type="component" value="Unassembled WGS sequence"/>
</dbReference>
<keyword evidence="2" id="KW-1185">Reference proteome</keyword>
<evidence type="ECO:0000313" key="1">
    <source>
        <dbReference type="EMBL" id="MDF9748403.1"/>
    </source>
</evidence>